<organism evidence="2 3">
    <name type="scientific">Pseudomonas syringae</name>
    <dbReference type="NCBI Taxonomy" id="317"/>
    <lineage>
        <taxon>Bacteria</taxon>
        <taxon>Pseudomonadati</taxon>
        <taxon>Pseudomonadota</taxon>
        <taxon>Gammaproteobacteria</taxon>
        <taxon>Pseudomonadales</taxon>
        <taxon>Pseudomonadaceae</taxon>
        <taxon>Pseudomonas</taxon>
    </lineage>
</organism>
<proteinExistence type="predicted"/>
<dbReference type="InterPro" id="IPR006680">
    <property type="entry name" value="Amidohydro-rel"/>
</dbReference>
<dbReference type="PATRIC" id="fig|317.174.peg.4787"/>
<dbReference type="InterPro" id="IPR052358">
    <property type="entry name" value="Aro_Compnd_Degr_Hydrolases"/>
</dbReference>
<keyword evidence="2" id="KW-0378">Hydrolase</keyword>
<dbReference type="InterPro" id="IPR032466">
    <property type="entry name" value="Metal_Hydrolase"/>
</dbReference>
<dbReference type="AlphaFoldDB" id="A0A085UV69"/>
<dbReference type="GO" id="GO:0016787">
    <property type="term" value="F:hydrolase activity"/>
    <property type="evidence" value="ECO:0007669"/>
    <property type="project" value="UniProtKB-KW"/>
</dbReference>
<dbReference type="PANTHER" id="PTHR35563:SF2">
    <property type="entry name" value="BARREL METAL-DEPENDENT HYDROLASE, PUTATIVE (AFU_ORTHOLOGUE AFUA_1G16240)-RELATED"/>
    <property type="match status" value="1"/>
</dbReference>
<name>A0A085UV69_PSESX</name>
<dbReference type="RefSeq" id="WP_047578071.1">
    <property type="nucleotide sequence ID" value="NZ_JPQT01000130.1"/>
</dbReference>
<dbReference type="Gene3D" id="3.20.20.140">
    <property type="entry name" value="Metal-dependent hydrolases"/>
    <property type="match status" value="1"/>
</dbReference>
<dbReference type="SUPFAM" id="SSF51556">
    <property type="entry name" value="Metallo-dependent hydrolases"/>
    <property type="match status" value="1"/>
</dbReference>
<dbReference type="Proteomes" id="UP000028643">
    <property type="component" value="Unassembled WGS sequence"/>
</dbReference>
<dbReference type="Pfam" id="PF04909">
    <property type="entry name" value="Amidohydro_2"/>
    <property type="match status" value="1"/>
</dbReference>
<comment type="caution">
    <text evidence="2">The sequence shown here is derived from an EMBL/GenBank/DDBJ whole genome shotgun (WGS) entry which is preliminary data.</text>
</comment>
<reference evidence="2 3" key="1">
    <citation type="submission" date="2014-07" db="EMBL/GenBank/DDBJ databases">
        <title>Draft Genome Sequences of Environmental Pseudomonas syringae strains.</title>
        <authorList>
            <person name="Baltrus D.A."/>
            <person name="Berge O."/>
            <person name="Morris C."/>
        </authorList>
    </citation>
    <scope>NUCLEOTIDE SEQUENCE [LARGE SCALE GENOMIC DNA]</scope>
    <source>
        <strain evidence="2 3">CEB003</strain>
    </source>
</reference>
<accession>A0A085UV69</accession>
<dbReference type="EMBL" id="JPQT01000130">
    <property type="protein sequence ID" value="KFE47082.1"/>
    <property type="molecule type" value="Genomic_DNA"/>
</dbReference>
<sequence>MSESALSPMPGACDCHVHIYEPERFPLTQRIARASWSDYQQVQRRLGLERALLVQANGYGFDMGCLLDALAQAGDAARGIAVIAPDTSDETLARLHSAGVRGVRFMLIPDAQGALGWEALEPISARISELGWVINLQVDGRQLPDFEARIRALPSLVSIDHTGKFLEPVGIDHTGFKSLLSLLDSGKVWVKVSAPYETSKSGPPHYQDVSVLARTLVQAFPERCLWASNWPHPGRSPAPDDLAMLDLLSEWALDDSVRRRILVDNPARLYGFKPV</sequence>
<evidence type="ECO:0000259" key="1">
    <source>
        <dbReference type="Pfam" id="PF04909"/>
    </source>
</evidence>
<evidence type="ECO:0000313" key="2">
    <source>
        <dbReference type="EMBL" id="KFE47082.1"/>
    </source>
</evidence>
<gene>
    <name evidence="2" type="ORF">IV02_23400</name>
</gene>
<dbReference type="PANTHER" id="PTHR35563">
    <property type="entry name" value="BARREL METAL-DEPENDENT HYDROLASE, PUTATIVE (AFU_ORTHOLOGUE AFUA_1G16240)-RELATED"/>
    <property type="match status" value="1"/>
</dbReference>
<protein>
    <submittedName>
        <fullName evidence="2">Amidohydrolase</fullName>
    </submittedName>
</protein>
<evidence type="ECO:0000313" key="3">
    <source>
        <dbReference type="Proteomes" id="UP000028643"/>
    </source>
</evidence>
<feature type="domain" description="Amidohydrolase-related" evidence="1">
    <location>
        <begin position="13"/>
        <end position="272"/>
    </location>
</feature>